<dbReference type="Gene3D" id="3.40.50.2300">
    <property type="match status" value="1"/>
</dbReference>
<comment type="caution">
    <text evidence="4">The sequence shown here is derived from an EMBL/GenBank/DDBJ whole genome shotgun (WGS) entry which is preliminary data.</text>
</comment>
<dbReference type="Proteomes" id="UP000295530">
    <property type="component" value="Unassembled WGS sequence"/>
</dbReference>
<name>A0A4R6EYN9_SCAGO</name>
<evidence type="ECO:0000256" key="2">
    <source>
        <dbReference type="PROSITE-ProRule" id="PRU00169"/>
    </source>
</evidence>
<accession>A0A4R6EYN9</accession>
<dbReference type="OrthoDB" id="9802186at2"/>
<proteinExistence type="predicted"/>
<dbReference type="InterPro" id="IPR050595">
    <property type="entry name" value="Bact_response_regulator"/>
</dbReference>
<dbReference type="PANTHER" id="PTHR44591:SF25">
    <property type="entry name" value="CHEMOTAXIS TWO-COMPONENT RESPONSE REGULATOR"/>
    <property type="match status" value="1"/>
</dbReference>
<organism evidence="4 5">
    <name type="scientific">Scandinavium goeteborgense</name>
    <dbReference type="NCBI Taxonomy" id="1851514"/>
    <lineage>
        <taxon>Bacteria</taxon>
        <taxon>Pseudomonadati</taxon>
        <taxon>Pseudomonadota</taxon>
        <taxon>Gammaproteobacteria</taxon>
        <taxon>Enterobacterales</taxon>
        <taxon>Enterobacteriaceae</taxon>
        <taxon>Scandinavium</taxon>
    </lineage>
</organism>
<keyword evidence="1 2" id="KW-0597">Phosphoprotein</keyword>
<dbReference type="Pfam" id="PF00072">
    <property type="entry name" value="Response_reg"/>
    <property type="match status" value="1"/>
</dbReference>
<evidence type="ECO:0000259" key="3">
    <source>
        <dbReference type="PROSITE" id="PS50110"/>
    </source>
</evidence>
<dbReference type="PANTHER" id="PTHR44591">
    <property type="entry name" value="STRESS RESPONSE REGULATOR PROTEIN 1"/>
    <property type="match status" value="1"/>
</dbReference>
<evidence type="ECO:0000256" key="1">
    <source>
        <dbReference type="ARBA" id="ARBA00022553"/>
    </source>
</evidence>
<protein>
    <submittedName>
        <fullName evidence="4">Response regulator receiver domain-containing protein</fullName>
    </submittedName>
</protein>
<feature type="domain" description="Response regulatory" evidence="3">
    <location>
        <begin position="6"/>
        <end position="121"/>
    </location>
</feature>
<dbReference type="SMART" id="SM00448">
    <property type="entry name" value="REC"/>
    <property type="match status" value="1"/>
</dbReference>
<gene>
    <name evidence="4" type="ORF">EC847_101389</name>
</gene>
<evidence type="ECO:0000313" key="5">
    <source>
        <dbReference type="Proteomes" id="UP000295530"/>
    </source>
</evidence>
<sequence length="131" mass="14601">MQLPQRIAIVDDEPAVRSGLSNLLQSDGYSTRVYESAEAYLAEKNALIESSLIIIDIKLKGMSGFELYEKIKTFPLPPPVIFISGHGDENMQRFAIQLGAVAFLRKPIDIDVLLKHLQHAVRPEKNNASEP</sequence>
<dbReference type="RefSeq" id="WP_133460009.1">
    <property type="nucleotide sequence ID" value="NZ_CACSIW010000011.1"/>
</dbReference>
<dbReference type="InterPro" id="IPR011006">
    <property type="entry name" value="CheY-like_superfamily"/>
</dbReference>
<dbReference type="GO" id="GO:0000160">
    <property type="term" value="P:phosphorelay signal transduction system"/>
    <property type="evidence" value="ECO:0007669"/>
    <property type="project" value="InterPro"/>
</dbReference>
<dbReference type="SUPFAM" id="SSF52172">
    <property type="entry name" value="CheY-like"/>
    <property type="match status" value="1"/>
</dbReference>
<dbReference type="PROSITE" id="PS50110">
    <property type="entry name" value="RESPONSE_REGULATORY"/>
    <property type="match status" value="1"/>
</dbReference>
<dbReference type="InterPro" id="IPR001789">
    <property type="entry name" value="Sig_transdc_resp-reg_receiver"/>
</dbReference>
<evidence type="ECO:0000313" key="4">
    <source>
        <dbReference type="EMBL" id="TDN64462.1"/>
    </source>
</evidence>
<dbReference type="AlphaFoldDB" id="A0A4R6EYN9"/>
<keyword evidence="5" id="KW-1185">Reference proteome</keyword>
<reference evidence="4 5" key="1">
    <citation type="submission" date="2019-03" db="EMBL/GenBank/DDBJ databases">
        <title>Genomic analyses of the natural microbiome of Caenorhabditis elegans.</title>
        <authorList>
            <person name="Samuel B."/>
        </authorList>
    </citation>
    <scope>NUCLEOTIDE SEQUENCE [LARGE SCALE GENOMIC DNA]</scope>
    <source>
        <strain evidence="4 5">BIGb0156</strain>
    </source>
</reference>
<dbReference type="EMBL" id="SNVX01000001">
    <property type="protein sequence ID" value="TDN64462.1"/>
    <property type="molecule type" value="Genomic_DNA"/>
</dbReference>
<feature type="modified residue" description="4-aspartylphosphate" evidence="2">
    <location>
        <position position="56"/>
    </location>
</feature>